<gene>
    <name evidence="4" type="ORF">CYMTET_5419</name>
</gene>
<dbReference type="EMBL" id="LGRX02001032">
    <property type="protein sequence ID" value="KAK3287058.1"/>
    <property type="molecule type" value="Genomic_DNA"/>
</dbReference>
<accession>A0AAE0LJ36</accession>
<dbReference type="PANTHER" id="PTHR24559:SF444">
    <property type="entry name" value="REVERSE TRANSCRIPTASE DOMAIN-CONTAINING PROTEIN"/>
    <property type="match status" value="1"/>
</dbReference>
<proteinExistence type="predicted"/>
<dbReference type="InterPro" id="IPR043128">
    <property type="entry name" value="Rev_trsase/Diguanyl_cyclase"/>
</dbReference>
<dbReference type="Gene3D" id="3.30.70.270">
    <property type="match status" value="1"/>
</dbReference>
<feature type="coiled-coil region" evidence="1">
    <location>
        <begin position="667"/>
        <end position="694"/>
    </location>
</feature>
<keyword evidence="3" id="KW-1133">Transmembrane helix</keyword>
<dbReference type="InterPro" id="IPR053134">
    <property type="entry name" value="RNA-dir_DNA_polymerase"/>
</dbReference>
<dbReference type="InterPro" id="IPR043502">
    <property type="entry name" value="DNA/RNA_pol_sf"/>
</dbReference>
<dbReference type="SUPFAM" id="SSF56672">
    <property type="entry name" value="DNA/RNA polymerases"/>
    <property type="match status" value="1"/>
</dbReference>
<evidence type="ECO:0000256" key="3">
    <source>
        <dbReference type="SAM" id="Phobius"/>
    </source>
</evidence>
<dbReference type="Proteomes" id="UP001190700">
    <property type="component" value="Unassembled WGS sequence"/>
</dbReference>
<feature type="transmembrane region" description="Helical" evidence="3">
    <location>
        <begin position="1224"/>
        <end position="1242"/>
    </location>
</feature>
<evidence type="ECO:0000256" key="1">
    <source>
        <dbReference type="SAM" id="Coils"/>
    </source>
</evidence>
<keyword evidence="3" id="KW-0472">Membrane</keyword>
<reference evidence="4 5" key="1">
    <citation type="journal article" date="2015" name="Genome Biol. Evol.">
        <title>Comparative Genomics of a Bacterivorous Green Alga Reveals Evolutionary Causalities and Consequences of Phago-Mixotrophic Mode of Nutrition.</title>
        <authorList>
            <person name="Burns J.A."/>
            <person name="Paasch A."/>
            <person name="Narechania A."/>
            <person name="Kim E."/>
        </authorList>
    </citation>
    <scope>NUCLEOTIDE SEQUENCE [LARGE SCALE GENOMIC DNA]</scope>
    <source>
        <strain evidence="4 5">PLY_AMNH</strain>
    </source>
</reference>
<evidence type="ECO:0008006" key="6">
    <source>
        <dbReference type="Google" id="ProtNLM"/>
    </source>
</evidence>
<evidence type="ECO:0000313" key="4">
    <source>
        <dbReference type="EMBL" id="KAK3287058.1"/>
    </source>
</evidence>
<feature type="region of interest" description="Disordered" evidence="2">
    <location>
        <begin position="364"/>
        <end position="416"/>
    </location>
</feature>
<keyword evidence="3" id="KW-0812">Transmembrane</keyword>
<comment type="caution">
    <text evidence="4">The sequence shown here is derived from an EMBL/GenBank/DDBJ whole genome shotgun (WGS) entry which is preliminary data.</text>
</comment>
<keyword evidence="5" id="KW-1185">Reference proteome</keyword>
<feature type="compositionally biased region" description="Basic and acidic residues" evidence="2">
    <location>
        <begin position="392"/>
        <end position="407"/>
    </location>
</feature>
<protein>
    <recommendedName>
        <fullName evidence="6">Polyprotein</fullName>
    </recommendedName>
</protein>
<evidence type="ECO:0000313" key="5">
    <source>
        <dbReference type="Proteomes" id="UP001190700"/>
    </source>
</evidence>
<dbReference type="Gene3D" id="3.10.10.10">
    <property type="entry name" value="HIV Type 1 Reverse Transcriptase, subunit A, domain 1"/>
    <property type="match status" value="1"/>
</dbReference>
<feature type="compositionally biased region" description="Basic and acidic residues" evidence="2">
    <location>
        <begin position="372"/>
        <end position="385"/>
    </location>
</feature>
<sequence>MASHACHVLKDLTTRDSYQGSVRCAQPPFHELAPGATWAVCKKFEDGDAEGELSDEWEVEATSTKGLIGPDGTEDSHYFWALRAFIAELEAKFLMKGTKEKEDLLVAKSQTAEQDGLAYVKSCRRREAALNAGNLLSAMFVELQRARMAAVRDALASLRAHRQLFTADCGLVVSGGAYAPDTKVESIEPIVDMSFDHYELTPQHPPLSPPPCVPLGHCLVVFGGAAAIIPPLFLSAFALVCGRVEAHLIFHLRLSQSARVTARALVVPPTLAPHRDVEECIKGLRIKEYRDRVSEQLRVSHPAPNRVTWEDLEVIVEVQDKLKNDAEAWALTLQQELVRRLTCVYSCYEARMLGLDLSELVSSMRRSGSSHKTGDKRRDPKKKEPAQSGGDGARRPTKEANNAERQKPTYGKVPPPDASKQFECEYCFTKLPHSPERCYTGCREAKVPHNFHKDRQNSKWPNEVKNAQMRAYNIAHRFENHKMGITTKEWLKLPESKQKPQQPQQVAASAEVKEKLAAELTGLQPGVPAKGGKGVEAQAQSEDGDDVPEYDSNFNQQAEYEEDNHDCLMGEELGDSDGAGASHAPEFQARAAVALGSTQKMQSFKVKTPEEFDKAAQVPRAIPPNILSRKFHLLASNLRSSMRACSQIAAILISQHAIDLPKDIENLLALEELMSNEQKNAAEQSTEVNEHELEDVHATVAQGVEVGAESAGRQRDEELPLDEMPDGVVDSVTARYWDAVQQATRLSDTSVHKFLSVEEVRALRDLRNLTVFVVKFGVTFVDRCRGRHIVYELGVCNSERGLRLRKHPGISGKVARKHDKTIHCGNQGWRLPLGGQTTSSNLLEAITSAYADLSNFGSGQTHEGGHARNIERSLCFYVGLESMYVLRCMEHPGAKPVHYIFMEDQRCLSWRAHFTNDYLMRDDRKFTHLEWGTKVTAAPWVLPALESLEARRLPPDEPPALQARVTERPEHMDEMRTRNVYEVRDPPASQQRHPSGGLPGHSGRAALTHDRRCGRGLPARAVRMRPGYDIWVLWALAYVWYVGLLIVRTTGIYAGVHRVRTEGWMVVPLRGVVISLACWSQCAAALLLVVLAWLWVCVDVYVEDSARQASHVGGIPLDARDVRGGRGWTVPSLQWSQVFFLGRVRLPALPARLNKPRFASRWAQLRRNLQLHRFAQIAYLVVVLALVISTAAGGSSRLALGGWRLVACFFASNSPAAAVRFNRILRFFLLLCGILWVAGALTENMPAHGVTSPTRSAWSASPCTSWEAQQSSRQWEPGWQANVAEQDEVLPYTVLDELQPLGDTTVTKDEAAWLDTELNATFGGHPDFKEEHREEMRAVLRRCKGTFANSPHDLTGYKGKAEHNTFSIPFVDESKAAYQRPRKYSSGEQEIIDIHCKELLEYGFIEPAAKHCRHASNVVVAGKKDHETGLWTQTRFCVDLRGVNRHSLKDNTLPHRPEELYQKVAKAKFKTTLDATKAFHQIPMATEEDRSKTAF</sequence>
<feature type="region of interest" description="Disordered" evidence="2">
    <location>
        <begin position="982"/>
        <end position="1004"/>
    </location>
</feature>
<feature type="transmembrane region" description="Helical" evidence="3">
    <location>
        <begin position="1073"/>
        <end position="1098"/>
    </location>
</feature>
<feature type="transmembrane region" description="Helical" evidence="3">
    <location>
        <begin position="1174"/>
        <end position="1192"/>
    </location>
</feature>
<organism evidence="4 5">
    <name type="scientific">Cymbomonas tetramitiformis</name>
    <dbReference type="NCBI Taxonomy" id="36881"/>
    <lineage>
        <taxon>Eukaryota</taxon>
        <taxon>Viridiplantae</taxon>
        <taxon>Chlorophyta</taxon>
        <taxon>Pyramimonadophyceae</taxon>
        <taxon>Pyramimonadales</taxon>
        <taxon>Pyramimonadaceae</taxon>
        <taxon>Cymbomonas</taxon>
    </lineage>
</organism>
<keyword evidence="1" id="KW-0175">Coiled coil</keyword>
<dbReference type="PANTHER" id="PTHR24559">
    <property type="entry name" value="TRANSPOSON TY3-I GAG-POL POLYPROTEIN"/>
    <property type="match status" value="1"/>
</dbReference>
<name>A0AAE0LJ36_9CHLO</name>
<feature type="transmembrane region" description="Helical" evidence="3">
    <location>
        <begin position="1030"/>
        <end position="1053"/>
    </location>
</feature>
<feature type="region of interest" description="Disordered" evidence="2">
    <location>
        <begin position="522"/>
        <end position="551"/>
    </location>
</feature>
<evidence type="ECO:0000256" key="2">
    <source>
        <dbReference type="SAM" id="MobiDB-lite"/>
    </source>
</evidence>